<dbReference type="RefSeq" id="WP_331211975.1">
    <property type="nucleotide sequence ID" value="NZ_JAZGQL010000042.1"/>
</dbReference>
<evidence type="ECO:0000259" key="1">
    <source>
        <dbReference type="Pfam" id="PF00656"/>
    </source>
</evidence>
<dbReference type="Proteomes" id="UP001339911">
    <property type="component" value="Unassembled WGS sequence"/>
</dbReference>
<dbReference type="EMBL" id="JAZGQL010000042">
    <property type="protein sequence ID" value="MEE6312097.1"/>
    <property type="molecule type" value="Genomic_DNA"/>
</dbReference>
<name>A0ABU7SQ46_9ACTN</name>
<sequence>MTLAYPPGRILAILAGASHFQSPTFEDAPAFAHCSTAIGEYLTDPGFLAIHADDTLILFDQPDAVGQYKQIQTFLSERLTVHQAEDGQGILVLFVYVGHGGFFGNRGDYCLVTTDTRAPLEAETSIRVATLASVLTSSAPRSSYLLILDCCFAAEATSLFQSPLDEVVGRHADEVADSRRVTLLCASSARRHTVMDSRTSTTVFGWHLIRVLRHGEPTVRGPLSVNDVCAAIRRRAARSSDPARQIYPEVHSPRQAGRDLADIGIFHNPARPTPTEMPPVTSEDHDIRVELSQVHTALRLAAGGISARLVNACAEKELRRIRQRHQMLPGELVLAVVQQSQEPPREPETPTSNPILNLAAQAATIGWYLLNAYTFDHPEIVFTTWGMRVASGRITSPRWKNVYAIRYEDLARLTLCVEHRDTLTTRLTGKREPAAATLAGDDTTYPLPINLTTIDTWRTLLESLKLAVR</sequence>
<accession>A0ABU7SQ46</accession>
<dbReference type="Pfam" id="PF00656">
    <property type="entry name" value="Peptidase_C14"/>
    <property type="match status" value="1"/>
</dbReference>
<keyword evidence="3" id="KW-1185">Reference proteome</keyword>
<evidence type="ECO:0000313" key="2">
    <source>
        <dbReference type="EMBL" id="MEE6312097.1"/>
    </source>
</evidence>
<dbReference type="Gene3D" id="3.40.50.1460">
    <property type="match status" value="1"/>
</dbReference>
<comment type="caution">
    <text evidence="2">The sequence shown here is derived from an EMBL/GenBank/DDBJ whole genome shotgun (WGS) entry which is preliminary data.</text>
</comment>
<evidence type="ECO:0000313" key="3">
    <source>
        <dbReference type="Proteomes" id="UP001339911"/>
    </source>
</evidence>
<protein>
    <submittedName>
        <fullName evidence="2">Caspase family protein</fullName>
    </submittedName>
</protein>
<proteinExistence type="predicted"/>
<reference evidence="2 3" key="1">
    <citation type="submission" date="2024-01" db="EMBL/GenBank/DDBJ databases">
        <title>Genome insights into Plantactinospora veratri sp. nov.</title>
        <authorList>
            <person name="Wang L."/>
        </authorList>
    </citation>
    <scope>NUCLEOTIDE SEQUENCE [LARGE SCALE GENOMIC DNA]</scope>
    <source>
        <strain evidence="2 3">NEAU-FHS4</strain>
    </source>
</reference>
<gene>
    <name evidence="2" type="ORF">V1634_35350</name>
</gene>
<feature type="domain" description="Peptidase C14 caspase" evidence="1">
    <location>
        <begin position="83"/>
        <end position="244"/>
    </location>
</feature>
<organism evidence="2 3">
    <name type="scientific">Plantactinospora veratri</name>
    <dbReference type="NCBI Taxonomy" id="1436122"/>
    <lineage>
        <taxon>Bacteria</taxon>
        <taxon>Bacillati</taxon>
        <taxon>Actinomycetota</taxon>
        <taxon>Actinomycetes</taxon>
        <taxon>Micromonosporales</taxon>
        <taxon>Micromonosporaceae</taxon>
        <taxon>Plantactinospora</taxon>
    </lineage>
</organism>
<dbReference type="InterPro" id="IPR011600">
    <property type="entry name" value="Pept_C14_caspase"/>
</dbReference>